<dbReference type="EMBL" id="JAHWGI010001437">
    <property type="protein sequence ID" value="KAK3932532.1"/>
    <property type="molecule type" value="Genomic_DNA"/>
</dbReference>
<sequence length="89" mass="10119">MNFAVFAEAAQVSQQFKSNQKLTPQLRKRVTENPFAIAIFIFNKKVGDDGGRGRPEDQASLCDNGVRTNLRIRSHFGIVRRDVRAEQEQ</sequence>
<evidence type="ECO:0000313" key="1">
    <source>
        <dbReference type="EMBL" id="KAK3932532.1"/>
    </source>
</evidence>
<name>A0AAE1I305_9NEOP</name>
<reference evidence="1" key="2">
    <citation type="journal article" date="2023" name="BMC Genomics">
        <title>Pest status, molecular evolution, and epigenetic factors derived from the genome assembly of Frankliniella fusca, a thysanopteran phytovirus vector.</title>
        <authorList>
            <person name="Catto M.A."/>
            <person name="Labadie P.E."/>
            <person name="Jacobson A.L."/>
            <person name="Kennedy G.G."/>
            <person name="Srinivasan R."/>
            <person name="Hunt B.G."/>
        </authorList>
    </citation>
    <scope>NUCLEOTIDE SEQUENCE</scope>
    <source>
        <strain evidence="1">PL_HMW_Pooled</strain>
    </source>
</reference>
<dbReference type="Proteomes" id="UP001219518">
    <property type="component" value="Unassembled WGS sequence"/>
</dbReference>
<protein>
    <submittedName>
        <fullName evidence="1">Peptidoglycan O-acetyltransferase</fullName>
    </submittedName>
</protein>
<proteinExistence type="predicted"/>
<comment type="caution">
    <text evidence="1">The sequence shown here is derived from an EMBL/GenBank/DDBJ whole genome shotgun (WGS) entry which is preliminary data.</text>
</comment>
<dbReference type="AlphaFoldDB" id="A0AAE1I305"/>
<organism evidence="1 2">
    <name type="scientific">Frankliniella fusca</name>
    <dbReference type="NCBI Taxonomy" id="407009"/>
    <lineage>
        <taxon>Eukaryota</taxon>
        <taxon>Metazoa</taxon>
        <taxon>Ecdysozoa</taxon>
        <taxon>Arthropoda</taxon>
        <taxon>Hexapoda</taxon>
        <taxon>Insecta</taxon>
        <taxon>Pterygota</taxon>
        <taxon>Neoptera</taxon>
        <taxon>Paraneoptera</taxon>
        <taxon>Thysanoptera</taxon>
        <taxon>Terebrantia</taxon>
        <taxon>Thripoidea</taxon>
        <taxon>Thripidae</taxon>
        <taxon>Frankliniella</taxon>
    </lineage>
</organism>
<reference evidence="1" key="1">
    <citation type="submission" date="2021-07" db="EMBL/GenBank/DDBJ databases">
        <authorList>
            <person name="Catto M.A."/>
            <person name="Jacobson A."/>
            <person name="Kennedy G."/>
            <person name="Labadie P."/>
            <person name="Hunt B.G."/>
            <person name="Srinivasan R."/>
        </authorList>
    </citation>
    <scope>NUCLEOTIDE SEQUENCE</scope>
    <source>
        <strain evidence="1">PL_HMW_Pooled</strain>
        <tissue evidence="1">Head</tissue>
    </source>
</reference>
<accession>A0AAE1I305</accession>
<keyword evidence="2" id="KW-1185">Reference proteome</keyword>
<evidence type="ECO:0000313" key="2">
    <source>
        <dbReference type="Proteomes" id="UP001219518"/>
    </source>
</evidence>
<gene>
    <name evidence="1" type="ORF">KUF71_012991</name>
</gene>